<feature type="region of interest" description="Disordered" evidence="1">
    <location>
        <begin position="72"/>
        <end position="99"/>
    </location>
</feature>
<evidence type="ECO:0000313" key="3">
    <source>
        <dbReference type="Proteomes" id="UP000317093"/>
    </source>
</evidence>
<feature type="region of interest" description="Disordered" evidence="1">
    <location>
        <begin position="1"/>
        <end position="36"/>
    </location>
</feature>
<dbReference type="KEGG" id="knv:Pan216_38730"/>
<sequence length="319" mass="35308">MPRGRPIAPPCPRGRRGVSSFRPLPQSDGSSCWPTEVEWPQEAWKTRAPDAGKGALVGGSCSLCEPRLASNLGHPMRRRPTPLFPPLDKGGRKRFPLDKGGTEEIFSWTNTEKEGISSFRHLPQSDGSRCWPTEVEWPQEAWKTRAPDAGKGALVGGSCSLREPRLASNLGHPMRRRPTPLFPPLDKGGRKRFPLDKGGTEEIFSWTNTEKEGISSFRHLPQSDGSSCWPTEVEWPQEAWKTRAPDAGKGALVGGSCSLREPRLASNLGHPMRRRPTPLFPPLDKGGRKRSFLGRGGWKKIRLDEWEARRAASNEATSG</sequence>
<keyword evidence="3" id="KW-1185">Reference proteome</keyword>
<evidence type="ECO:0000313" key="2">
    <source>
        <dbReference type="EMBL" id="QDU62999.1"/>
    </source>
</evidence>
<evidence type="ECO:0000256" key="1">
    <source>
        <dbReference type="SAM" id="MobiDB-lite"/>
    </source>
</evidence>
<proteinExistence type="predicted"/>
<accession>A0A518B7P0</accession>
<reference evidence="2 3" key="1">
    <citation type="submission" date="2019-02" db="EMBL/GenBank/DDBJ databases">
        <title>Deep-cultivation of Planctomycetes and their phenomic and genomic characterization uncovers novel biology.</title>
        <authorList>
            <person name="Wiegand S."/>
            <person name="Jogler M."/>
            <person name="Boedeker C."/>
            <person name="Pinto D."/>
            <person name="Vollmers J."/>
            <person name="Rivas-Marin E."/>
            <person name="Kohn T."/>
            <person name="Peeters S.H."/>
            <person name="Heuer A."/>
            <person name="Rast P."/>
            <person name="Oberbeckmann S."/>
            <person name="Bunk B."/>
            <person name="Jeske O."/>
            <person name="Meyerdierks A."/>
            <person name="Storesund J.E."/>
            <person name="Kallscheuer N."/>
            <person name="Luecker S."/>
            <person name="Lage O.M."/>
            <person name="Pohl T."/>
            <person name="Merkel B.J."/>
            <person name="Hornburger P."/>
            <person name="Mueller R.-W."/>
            <person name="Bruemmer F."/>
            <person name="Labrenz M."/>
            <person name="Spormann A.M."/>
            <person name="Op den Camp H."/>
            <person name="Overmann J."/>
            <person name="Amann R."/>
            <person name="Jetten M.S.M."/>
            <person name="Mascher T."/>
            <person name="Medema M.H."/>
            <person name="Devos D.P."/>
            <person name="Kaster A.-K."/>
            <person name="Ovreas L."/>
            <person name="Rohde M."/>
            <person name="Galperin M.Y."/>
            <person name="Jogler C."/>
        </authorList>
    </citation>
    <scope>NUCLEOTIDE SEQUENCE [LARGE SCALE GENOMIC DNA]</scope>
    <source>
        <strain evidence="2 3">Pan216</strain>
    </source>
</reference>
<name>A0A518B7P0_9BACT</name>
<dbReference type="AlphaFoldDB" id="A0A518B7P0"/>
<gene>
    <name evidence="2" type="ORF">Pan216_38730</name>
</gene>
<dbReference type="EMBL" id="CP036279">
    <property type="protein sequence ID" value="QDU62999.1"/>
    <property type="molecule type" value="Genomic_DNA"/>
</dbReference>
<protein>
    <submittedName>
        <fullName evidence="2">Uncharacterized protein</fullName>
    </submittedName>
</protein>
<feature type="region of interest" description="Disordered" evidence="1">
    <location>
        <begin position="169"/>
        <end position="197"/>
    </location>
</feature>
<dbReference type="Proteomes" id="UP000317093">
    <property type="component" value="Chromosome"/>
</dbReference>
<feature type="region of interest" description="Disordered" evidence="1">
    <location>
        <begin position="263"/>
        <end position="291"/>
    </location>
</feature>
<organism evidence="2 3">
    <name type="scientific">Kolteria novifilia</name>
    <dbReference type="NCBI Taxonomy" id="2527975"/>
    <lineage>
        <taxon>Bacteria</taxon>
        <taxon>Pseudomonadati</taxon>
        <taxon>Planctomycetota</taxon>
        <taxon>Planctomycetia</taxon>
        <taxon>Kolteriales</taxon>
        <taxon>Kolteriaceae</taxon>
        <taxon>Kolteria</taxon>
    </lineage>
</organism>